<gene>
    <name evidence="1" type="ORF">MNBD_ALPHA02-1352</name>
</gene>
<evidence type="ECO:0000313" key="1">
    <source>
        <dbReference type="EMBL" id="VAV96057.1"/>
    </source>
</evidence>
<proteinExistence type="predicted"/>
<dbReference type="AlphaFoldDB" id="A0A3B0RV08"/>
<name>A0A3B0RV08_9ZZZZ</name>
<protein>
    <submittedName>
        <fullName evidence="1">Uncharacterized protein</fullName>
    </submittedName>
</protein>
<organism evidence="1">
    <name type="scientific">hydrothermal vent metagenome</name>
    <dbReference type="NCBI Taxonomy" id="652676"/>
    <lineage>
        <taxon>unclassified sequences</taxon>
        <taxon>metagenomes</taxon>
        <taxon>ecological metagenomes</taxon>
    </lineage>
</organism>
<dbReference type="EMBL" id="UOED01000106">
    <property type="protein sequence ID" value="VAV96057.1"/>
    <property type="molecule type" value="Genomic_DNA"/>
</dbReference>
<accession>A0A3B0RV08</accession>
<sequence length="190" mass="21339">MKIIIALCFSIILFSSSLFAAHAAATLSGEDIQHFMNAMKPLEKLGKKYDFNDDGNTSTTQMVHSGFAPMSRSLAEVKDHEAYEEFKTIIGKAGFSSPEQWAVVGDRVMRAYMSLKALEELTPEKIQELQVSIEAVEKNEYLSAETKKQLLDSMKQMITLKSDMPEETKADQDALKPHLAKLNSLFEELR</sequence>
<reference evidence="1" key="1">
    <citation type="submission" date="2018-06" db="EMBL/GenBank/DDBJ databases">
        <authorList>
            <person name="Zhirakovskaya E."/>
        </authorList>
    </citation>
    <scope>NUCLEOTIDE SEQUENCE</scope>
</reference>